<proteinExistence type="predicted"/>
<protein>
    <recommendedName>
        <fullName evidence="3">Aminotransferase-like plant mobile domain-containing protein</fullName>
    </recommendedName>
</protein>
<organism evidence="1 2">
    <name type="scientific">Jatropha curcas</name>
    <name type="common">Barbados nut</name>
    <dbReference type="NCBI Taxonomy" id="180498"/>
    <lineage>
        <taxon>Eukaryota</taxon>
        <taxon>Viridiplantae</taxon>
        <taxon>Streptophyta</taxon>
        <taxon>Embryophyta</taxon>
        <taxon>Tracheophyta</taxon>
        <taxon>Spermatophyta</taxon>
        <taxon>Magnoliopsida</taxon>
        <taxon>eudicotyledons</taxon>
        <taxon>Gunneridae</taxon>
        <taxon>Pentapetalae</taxon>
        <taxon>rosids</taxon>
        <taxon>fabids</taxon>
        <taxon>Malpighiales</taxon>
        <taxon>Euphorbiaceae</taxon>
        <taxon>Crotonoideae</taxon>
        <taxon>Jatropheae</taxon>
        <taxon>Jatropha</taxon>
    </lineage>
</organism>
<dbReference type="EMBL" id="KK914459">
    <property type="protein sequence ID" value="KDP36010.1"/>
    <property type="molecule type" value="Genomic_DNA"/>
</dbReference>
<reference evidence="1 2" key="1">
    <citation type="journal article" date="2014" name="PLoS ONE">
        <title>Global Analysis of Gene Expression Profiles in Physic Nut (Jatropha curcas L.) Seedlings Exposed to Salt Stress.</title>
        <authorList>
            <person name="Zhang L."/>
            <person name="Zhang C."/>
            <person name="Wu P."/>
            <person name="Chen Y."/>
            <person name="Li M."/>
            <person name="Jiang H."/>
            <person name="Wu G."/>
        </authorList>
    </citation>
    <scope>NUCLEOTIDE SEQUENCE [LARGE SCALE GENOMIC DNA]</scope>
    <source>
        <strain evidence="2">cv. GZQX0401</strain>
        <tissue evidence="1">Young leaves</tissue>
    </source>
</reference>
<dbReference type="Proteomes" id="UP000027138">
    <property type="component" value="Unassembled WGS sequence"/>
</dbReference>
<evidence type="ECO:0008006" key="3">
    <source>
        <dbReference type="Google" id="ProtNLM"/>
    </source>
</evidence>
<name>A0A067KUQ4_JATCU</name>
<gene>
    <name evidence="1" type="ORF">JCGZ_10409</name>
</gene>
<accession>A0A067KUQ4</accession>
<sequence>MGHHPEQHETPTLPPGPRCDLAEIAALCPVYLPGGIDPDQGLPLEPFLTRVLSMDANPSWVRACCFLLLNMYAMKNHRPGIGDFRLLTIVRDMQVYRRTVFMMIMGGTVCWIRDIALHVTNFNVHHRGCPMLLQAWAPDKLSLIPPVPARLIPTYGPANFRSRSRGQFDFGDNPVIWWTYPWWRIRLVTVGSMNLNYVLYASLDRSMAYFPDRINRQYGIVQRIPRIHDFESGPMT</sequence>
<dbReference type="AlphaFoldDB" id="A0A067KUQ4"/>
<evidence type="ECO:0000313" key="2">
    <source>
        <dbReference type="Proteomes" id="UP000027138"/>
    </source>
</evidence>
<dbReference type="OrthoDB" id="1748438at2759"/>
<evidence type="ECO:0000313" key="1">
    <source>
        <dbReference type="EMBL" id="KDP36010.1"/>
    </source>
</evidence>
<keyword evidence="2" id="KW-1185">Reference proteome</keyword>